<evidence type="ECO:0000256" key="2">
    <source>
        <dbReference type="ARBA" id="ARBA00022737"/>
    </source>
</evidence>
<dbReference type="PANTHER" id="PTHR44019:SF8">
    <property type="entry name" value="POC1 CENTRIOLAR PROTEIN HOMOLOG"/>
    <property type="match status" value="1"/>
</dbReference>
<feature type="repeat" description="WD" evidence="3">
    <location>
        <begin position="677"/>
        <end position="708"/>
    </location>
</feature>
<dbReference type="SUPFAM" id="SSF50998">
    <property type="entry name" value="Quinoprotein alcohol dehydrogenase-like"/>
    <property type="match status" value="1"/>
</dbReference>
<dbReference type="PANTHER" id="PTHR44019">
    <property type="entry name" value="WD REPEAT-CONTAINING PROTEIN 55"/>
    <property type="match status" value="1"/>
</dbReference>
<accession>A0A450UZ74</accession>
<sequence length="917" mass="101258">MTDEVYRYKAFISYSHQADRELATSIQKSLQILAKPWYRERAFEIFRDETNLSVEPDLWGTILDALSQSEYLILMCSPRAARSEWVPREVAWWLEHRDIDTIALALTEGDITWDTDSGDFGTDTSALPPNLYACYQGIPRFLDFREVRRSEHLDLGNKAFEEVLRPLAARLHAKTVEDMFGEIRRRHRQQMRWAVSALGLILMFLIGTVGFYVQSIRTSETALANSLAFTSEVLRESDPGRAFQVAAEAHGISADNEQASDALFKAAYQSEKGFLLWRKLLGDTDKLGDGELGDTGQAVAVSPDGPPDSRRIAVGMDDGKVHLFDSRGEPLGLVEHKSGVDTLTFQPGLRPGLLVATENQTLLYPLDDQGLPDEEKAESLPQLSSVREARFSPDGDFLLLGCDEDKTRIHFMDGAPPIPLQGGSVIALSADGAIIAVADGEEVILYDSRGVEQERRGGFTNDILALALSPDSNLLAVAFGQNQIQLIDREKDSVTDLRGHAMRIYNLAFSPDGRFLASASDDSRALVWDRQGKIVKTLYHPSIPGTEVQGPGKMHESNQLEQAVFFPAGDRVATVLLDGSVAVWFLGYDLRPSKRFPSTVNTTNFSRDGRMIISACADGSVHVNESFGSKKILRLEVLQERGVEYAAFTPDDQSFIACDEAGMLSRFDLAGKRIWQVKAHNGEVQSCVWSPDGTMILTAGFDGKAKLWRPDGKHIRTIAPSLEPGAERLPKYWSAEFSPDGKTLVTASDDVFAGQWKDGFAAQWKIDGTLLRRFDHGSQVLTAQSDATGKHLLTVGGGNSGEARIWDRRGNLLARLVHPEFDIPNGGALSSDGRRIATVTMEGLLRIWNSSGKKLLEFQTGDGWINHVAWSPDDRFVVTSGEGYVRIWPASENQLITEMDALGLPLLTTEDRADLGL</sequence>
<reference evidence="6" key="1">
    <citation type="submission" date="2019-02" db="EMBL/GenBank/DDBJ databases">
        <authorList>
            <person name="Gruber-Vodicka R. H."/>
            <person name="Seah K. B. B."/>
        </authorList>
    </citation>
    <scope>NUCLEOTIDE SEQUENCE</scope>
    <source>
        <strain evidence="6">BECK_M6</strain>
    </source>
</reference>
<evidence type="ECO:0000256" key="1">
    <source>
        <dbReference type="ARBA" id="ARBA00022574"/>
    </source>
</evidence>
<dbReference type="InterPro" id="IPR000157">
    <property type="entry name" value="TIR_dom"/>
</dbReference>
<protein>
    <submittedName>
        <fullName evidence="6">WD40 repeat</fullName>
    </submittedName>
</protein>
<keyword evidence="4" id="KW-0812">Transmembrane</keyword>
<dbReference type="SMART" id="SM00320">
    <property type="entry name" value="WD40"/>
    <property type="match status" value="12"/>
</dbReference>
<keyword evidence="4" id="KW-1133">Transmembrane helix</keyword>
<dbReference type="InterPro" id="IPR001680">
    <property type="entry name" value="WD40_rpt"/>
</dbReference>
<proteinExistence type="predicted"/>
<dbReference type="Pfam" id="PF00400">
    <property type="entry name" value="WD40"/>
    <property type="match status" value="4"/>
</dbReference>
<dbReference type="InterPro" id="IPR050505">
    <property type="entry name" value="WDR55/POC1"/>
</dbReference>
<evidence type="ECO:0000313" key="6">
    <source>
        <dbReference type="EMBL" id="VFJ97858.1"/>
    </source>
</evidence>
<dbReference type="PROSITE" id="PS50082">
    <property type="entry name" value="WD_REPEATS_2"/>
    <property type="match status" value="2"/>
</dbReference>
<dbReference type="InterPro" id="IPR011041">
    <property type="entry name" value="Quinoprot_gluc/sorb_DH_b-prop"/>
</dbReference>
<feature type="transmembrane region" description="Helical" evidence="4">
    <location>
        <begin position="193"/>
        <end position="213"/>
    </location>
</feature>
<dbReference type="InterPro" id="IPR035897">
    <property type="entry name" value="Toll_tir_struct_dom_sf"/>
</dbReference>
<name>A0A450UZ74_9GAMM</name>
<keyword evidence="1 3" id="KW-0853">WD repeat</keyword>
<dbReference type="PROSITE" id="PS50294">
    <property type="entry name" value="WD_REPEATS_REGION"/>
    <property type="match status" value="2"/>
</dbReference>
<dbReference type="EMBL" id="CAADFH010000074">
    <property type="protein sequence ID" value="VFJ97858.1"/>
    <property type="molecule type" value="Genomic_DNA"/>
</dbReference>
<evidence type="ECO:0000256" key="3">
    <source>
        <dbReference type="PROSITE-ProRule" id="PRU00221"/>
    </source>
</evidence>
<keyword evidence="4" id="KW-0472">Membrane</keyword>
<keyword evidence="2" id="KW-0677">Repeat</keyword>
<dbReference type="Gene3D" id="3.40.50.10140">
    <property type="entry name" value="Toll/interleukin-1 receptor homology (TIR) domain"/>
    <property type="match status" value="1"/>
</dbReference>
<evidence type="ECO:0000259" key="5">
    <source>
        <dbReference type="Pfam" id="PF13676"/>
    </source>
</evidence>
<gene>
    <name evidence="6" type="ORF">BECKLFY1418A_GA0070994_10748</name>
</gene>
<dbReference type="InterPro" id="IPR015943">
    <property type="entry name" value="WD40/YVTN_repeat-like_dom_sf"/>
</dbReference>
<dbReference type="Gene3D" id="2.130.10.10">
    <property type="entry name" value="YVTN repeat-like/Quinoprotein amine dehydrogenase"/>
    <property type="match status" value="4"/>
</dbReference>
<dbReference type="AlphaFoldDB" id="A0A450UZ74"/>
<dbReference type="SUPFAM" id="SSF52200">
    <property type="entry name" value="Toll/Interleukin receptor TIR domain"/>
    <property type="match status" value="1"/>
</dbReference>
<evidence type="ECO:0000256" key="4">
    <source>
        <dbReference type="SAM" id="Phobius"/>
    </source>
</evidence>
<dbReference type="Pfam" id="PF13676">
    <property type="entry name" value="TIR_2"/>
    <property type="match status" value="1"/>
</dbReference>
<dbReference type="SUPFAM" id="SSF50952">
    <property type="entry name" value="Soluble quinoprotein glucose dehydrogenase"/>
    <property type="match status" value="1"/>
</dbReference>
<dbReference type="InterPro" id="IPR011047">
    <property type="entry name" value="Quinoprotein_ADH-like_sf"/>
</dbReference>
<organism evidence="6">
    <name type="scientific">Candidatus Kentrum sp. LFY</name>
    <dbReference type="NCBI Taxonomy" id="2126342"/>
    <lineage>
        <taxon>Bacteria</taxon>
        <taxon>Pseudomonadati</taxon>
        <taxon>Pseudomonadota</taxon>
        <taxon>Gammaproteobacteria</taxon>
        <taxon>Candidatus Kentrum</taxon>
    </lineage>
</organism>
<feature type="repeat" description="WD" evidence="3">
    <location>
        <begin position="497"/>
        <end position="529"/>
    </location>
</feature>
<feature type="domain" description="TIR" evidence="5">
    <location>
        <begin position="11"/>
        <end position="102"/>
    </location>
</feature>
<dbReference type="GO" id="GO:0007165">
    <property type="term" value="P:signal transduction"/>
    <property type="evidence" value="ECO:0007669"/>
    <property type="project" value="InterPro"/>
</dbReference>